<dbReference type="EMBL" id="WBVT01000002">
    <property type="protein sequence ID" value="KAB7791317.1"/>
    <property type="molecule type" value="Genomic_DNA"/>
</dbReference>
<protein>
    <recommendedName>
        <fullName evidence="3">Sce7726 family protein</fullName>
    </recommendedName>
</protein>
<name>A0A6I1GPV4_9BIFI</name>
<proteinExistence type="predicted"/>
<dbReference type="Proteomes" id="UP000441772">
    <property type="component" value="Unassembled WGS sequence"/>
</dbReference>
<evidence type="ECO:0000313" key="1">
    <source>
        <dbReference type="EMBL" id="KAB7791317.1"/>
    </source>
</evidence>
<keyword evidence="2" id="KW-1185">Reference proteome</keyword>
<dbReference type="RefSeq" id="WP_152233650.1">
    <property type="nucleotide sequence ID" value="NZ_JBHSKZ010000028.1"/>
</dbReference>
<dbReference type="AlphaFoldDB" id="A0A6I1GPV4"/>
<comment type="caution">
    <text evidence="1">The sequence shown here is derived from an EMBL/GenBank/DDBJ whole genome shotgun (WGS) entry which is preliminary data.</text>
</comment>
<organism evidence="1 2">
    <name type="scientific">Bifidobacterium leontopitheci</name>
    <dbReference type="NCBI Taxonomy" id="2650774"/>
    <lineage>
        <taxon>Bacteria</taxon>
        <taxon>Bacillati</taxon>
        <taxon>Actinomycetota</taxon>
        <taxon>Actinomycetes</taxon>
        <taxon>Bifidobacteriales</taxon>
        <taxon>Bifidobacteriaceae</taxon>
        <taxon>Bifidobacterium</taxon>
    </lineage>
</organism>
<dbReference type="InterPro" id="IPR047729">
    <property type="entry name" value="Sce7726-like"/>
</dbReference>
<evidence type="ECO:0008006" key="3">
    <source>
        <dbReference type="Google" id="ProtNLM"/>
    </source>
</evidence>
<reference evidence="1 2" key="1">
    <citation type="submission" date="2019-09" db="EMBL/GenBank/DDBJ databases">
        <title>Characterization of the phylogenetic diversity of two novel species belonging to the genus Bifidobacterium: Bifidobacterium cebidarum sp. nov. and Bifidobacterium leontopitheci sp. nov.</title>
        <authorList>
            <person name="Lugli G.A."/>
            <person name="Duranti S."/>
            <person name="Milani C."/>
            <person name="Turroni F."/>
            <person name="Ventura M."/>
        </authorList>
    </citation>
    <scope>NUCLEOTIDE SEQUENCE [LARGE SCALE GENOMIC DNA]</scope>
    <source>
        <strain evidence="1 2">LMG 31471</strain>
    </source>
</reference>
<sequence length="248" mass="28888">MRTKERNESYYQDVVAYRLLLHSHSLRTSKAFRQLRVARSIADTVIINGHGTVYEIKSDLDTFERLEGQLKDYFRAFSYVNVVIPEEKLTCLRERLATMSEFGRHVGVYVLTRRNALKKVQEPDEYNNDLSGLELLKMLRKPEYSMILRSEFGMLPDVPPAMFYQACREMFLDIPVLKAQALVMAAIKQRNSWTREDLERFPENQRMSLYFGYDNMQQVPWKEGLPAEDDATRGIRDDVLSISQGATV</sequence>
<gene>
    <name evidence="1" type="ORF">F7D09_0270</name>
</gene>
<accession>A0A6I1GPV4</accession>
<dbReference type="NCBIfam" id="NF033832">
    <property type="entry name" value="sce7726_fam"/>
    <property type="match status" value="1"/>
</dbReference>
<evidence type="ECO:0000313" key="2">
    <source>
        <dbReference type="Proteomes" id="UP000441772"/>
    </source>
</evidence>